<accession>A0A6C0KRY6</accession>
<organism evidence="1">
    <name type="scientific">viral metagenome</name>
    <dbReference type="NCBI Taxonomy" id="1070528"/>
    <lineage>
        <taxon>unclassified sequences</taxon>
        <taxon>metagenomes</taxon>
        <taxon>organismal metagenomes</taxon>
    </lineage>
</organism>
<name>A0A6C0KRY6_9ZZZZ</name>
<reference evidence="1" key="1">
    <citation type="journal article" date="2020" name="Nature">
        <title>Giant virus diversity and host interactions through global metagenomics.</title>
        <authorList>
            <person name="Schulz F."/>
            <person name="Roux S."/>
            <person name="Paez-Espino D."/>
            <person name="Jungbluth S."/>
            <person name="Walsh D.A."/>
            <person name="Denef V.J."/>
            <person name="McMahon K.D."/>
            <person name="Konstantinidis K.T."/>
            <person name="Eloe-Fadrosh E.A."/>
            <person name="Kyrpides N.C."/>
            <person name="Woyke T."/>
        </authorList>
    </citation>
    <scope>NUCLEOTIDE SEQUENCE</scope>
    <source>
        <strain evidence="1">GVMAG-S-3300013093-109</strain>
    </source>
</reference>
<proteinExistence type="predicted"/>
<evidence type="ECO:0000313" key="1">
    <source>
        <dbReference type="EMBL" id="QHU20359.1"/>
    </source>
</evidence>
<dbReference type="EMBL" id="MN740968">
    <property type="protein sequence ID" value="QHU20359.1"/>
    <property type="molecule type" value="Genomic_DNA"/>
</dbReference>
<protein>
    <submittedName>
        <fullName evidence="1">Uncharacterized protein</fullName>
    </submittedName>
</protein>
<sequence length="656" mass="73991">MYRPASKQEPVRAVFFSERNYRTLQTVLIQDFEARNGSPLNDQQLDRLDKTLNHYCTQVYEKQGEKPLSILNKEVLGTCAKDFSQYLQRKEVTKNANPVKNVMDNNLFQETSQRFERLTQERNEVKALPSSTPDFRISLTEDSPPAAELFELAKKKREMEMLHSQNSELAKADAGLQNRVQADSIFRSQQDQQNRNTELALVQRAQNMAPRPPMSDMPLMVLPDRRDLLVGAVGSFDGMNPRDLGQANGNPTTINPTLSSPIINNLPQNNIIREESVISYREVENNLFIYSADRDWLRNSKENRYNFTVNFDPAANGQSFGPTLAAQQKFKNIVRIEFIKAIMPGEGLHVSVNRNIQGTTTGYQDNILNLPYISLRVAELENNNYGTDNFLDRSFSVLQYDAQWISDYSTQGTQTRGFLAMIPKFMKCQKEYYPTPLATLQKMSIDLRRPNGELVSTSPDTFDIGGIIAPQSGSTYGTTFPFNVQLATANQYNVLVPAASGDPANFYINTQKYFSKFEACVGDRIQISGYNYSDAALNDPTYGQNLRAFCNWINRPEGHIIVSSAFSNTSTTLKDGFNDVGYANFIVIQAPYQDPTTGSVLLNSFGTTFGATLNAFGIGLQSPCRLINLNKQLNLVFRIITREMDSLPQLRPDNNY</sequence>
<dbReference type="AlphaFoldDB" id="A0A6C0KRY6"/>